<accession>A0A8J2JHP6</accession>
<organism evidence="4 5">
    <name type="scientific">Allacma fusca</name>
    <dbReference type="NCBI Taxonomy" id="39272"/>
    <lineage>
        <taxon>Eukaryota</taxon>
        <taxon>Metazoa</taxon>
        <taxon>Ecdysozoa</taxon>
        <taxon>Arthropoda</taxon>
        <taxon>Hexapoda</taxon>
        <taxon>Collembola</taxon>
        <taxon>Symphypleona</taxon>
        <taxon>Sminthuridae</taxon>
        <taxon>Allacma</taxon>
    </lineage>
</organism>
<feature type="chain" id="PRO_5035210172" description="EGF-like domain-containing protein" evidence="2">
    <location>
        <begin position="21"/>
        <end position="402"/>
    </location>
</feature>
<keyword evidence="2" id="KW-0732">Signal</keyword>
<gene>
    <name evidence="4" type="ORF">AFUS01_LOCUS9661</name>
</gene>
<dbReference type="PROSITE" id="PS01186">
    <property type="entry name" value="EGF_2"/>
    <property type="match status" value="1"/>
</dbReference>
<dbReference type="SMART" id="SM00181">
    <property type="entry name" value="EGF"/>
    <property type="match status" value="5"/>
</dbReference>
<evidence type="ECO:0000256" key="1">
    <source>
        <dbReference type="SAM" id="MobiDB-lite"/>
    </source>
</evidence>
<dbReference type="OrthoDB" id="5912242at2759"/>
<proteinExistence type="predicted"/>
<dbReference type="Pfam" id="PF01683">
    <property type="entry name" value="EB"/>
    <property type="match status" value="1"/>
</dbReference>
<feature type="signal peptide" evidence="2">
    <location>
        <begin position="1"/>
        <end position="20"/>
    </location>
</feature>
<reference evidence="4" key="1">
    <citation type="submission" date="2021-06" db="EMBL/GenBank/DDBJ databases">
        <authorList>
            <person name="Hodson N. C."/>
            <person name="Mongue J. A."/>
            <person name="Jaron S. K."/>
        </authorList>
    </citation>
    <scope>NUCLEOTIDE SEQUENCE</scope>
</reference>
<dbReference type="InterPro" id="IPR006149">
    <property type="entry name" value="EB_dom"/>
</dbReference>
<evidence type="ECO:0000313" key="5">
    <source>
        <dbReference type="Proteomes" id="UP000708208"/>
    </source>
</evidence>
<comment type="caution">
    <text evidence="4">The sequence shown here is derived from an EMBL/GenBank/DDBJ whole genome shotgun (WGS) entry which is preliminary data.</text>
</comment>
<dbReference type="EMBL" id="CAJVCH010070190">
    <property type="protein sequence ID" value="CAG7720381.1"/>
    <property type="molecule type" value="Genomic_DNA"/>
</dbReference>
<dbReference type="PANTHER" id="PTHR39069">
    <property type="entry name" value="ECDYSONE-INDUCIBLE GENE E1, ISOFORM A"/>
    <property type="match status" value="1"/>
</dbReference>
<feature type="region of interest" description="Disordered" evidence="1">
    <location>
        <begin position="124"/>
        <end position="146"/>
    </location>
</feature>
<sequence>MFQTVYFLGAIFICLEVAQAQIGLVCTKNSDCKMSSSFVCGPKNSCVCDRGHRFDFFQFSCQRHLVNQKDRCDPNQDICKGGSNAICQSTFLGERPSCKCKQGYIYDASTELCQLPRDDFNTEGVGSNPNPGQSGPPPSQSGALPGQPCNTNSDCRFFPNATCYYFVDISKRECNCNYDTYYFDSISKTCLPKKQMGSTCEIVDECVNLSNIECSNGLQNTNTRTCTCKMDYYYNRANQVCTPTVEIGEGCQNDEQCKARPNSRCSKVSGGSSGRCDCIPGKMFVRSSRTCVEDPSTGLEVSNGHPCMPESKCQGGANAVCKNTFIGMNPVCTCKDGYLFDSASKLCTREGTSSNSGGTSPSEPHGNGNEINIDLKFNVLLQIICDRDKRCKAAKAHIQEST</sequence>
<dbReference type="AlphaFoldDB" id="A0A8J2JHP6"/>
<dbReference type="PANTHER" id="PTHR39069:SF8">
    <property type="entry name" value="FI17111P1"/>
    <property type="match status" value="1"/>
</dbReference>
<dbReference type="InterPro" id="IPR000742">
    <property type="entry name" value="EGF"/>
</dbReference>
<protein>
    <recommendedName>
        <fullName evidence="3">EGF-like domain-containing protein</fullName>
    </recommendedName>
</protein>
<name>A0A8J2JHP6_9HEXA</name>
<feature type="domain" description="EGF-like" evidence="3">
    <location>
        <begin position="98"/>
        <end position="113"/>
    </location>
</feature>
<evidence type="ECO:0000259" key="3">
    <source>
        <dbReference type="PROSITE" id="PS01186"/>
    </source>
</evidence>
<evidence type="ECO:0000313" key="4">
    <source>
        <dbReference type="EMBL" id="CAG7720381.1"/>
    </source>
</evidence>
<dbReference type="Proteomes" id="UP000708208">
    <property type="component" value="Unassembled WGS sequence"/>
</dbReference>
<evidence type="ECO:0000256" key="2">
    <source>
        <dbReference type="SAM" id="SignalP"/>
    </source>
</evidence>
<keyword evidence="5" id="KW-1185">Reference proteome</keyword>